<dbReference type="GO" id="GO:0005886">
    <property type="term" value="C:plasma membrane"/>
    <property type="evidence" value="ECO:0007669"/>
    <property type="project" value="UniProtKB-SubCell"/>
</dbReference>
<comment type="subcellular location">
    <subcellularLocation>
        <location evidence="1 6">Cell membrane</location>
        <topology evidence="1 6">Multi-pass membrane protein</topology>
    </subcellularLocation>
</comment>
<keyword evidence="2 6" id="KW-1003">Cell membrane</keyword>
<feature type="transmembrane region" description="Helical" evidence="6">
    <location>
        <begin position="289"/>
        <end position="311"/>
    </location>
</feature>
<dbReference type="EMBL" id="PYZL01000004">
    <property type="protein sequence ID" value="PTE74494.1"/>
    <property type="molecule type" value="Genomic_DNA"/>
</dbReference>
<feature type="transmembrane region" description="Helical" evidence="6">
    <location>
        <begin position="60"/>
        <end position="80"/>
    </location>
</feature>
<feature type="transmembrane region" description="Helical" evidence="6">
    <location>
        <begin position="153"/>
        <end position="175"/>
    </location>
</feature>
<evidence type="ECO:0000313" key="9">
    <source>
        <dbReference type="Proteomes" id="UP000242547"/>
    </source>
</evidence>
<dbReference type="PIRSF" id="PIRSF018968">
    <property type="entry name" value="ABC_permease_BceB"/>
    <property type="match status" value="1"/>
</dbReference>
<evidence type="ECO:0000256" key="1">
    <source>
        <dbReference type="ARBA" id="ARBA00004651"/>
    </source>
</evidence>
<feature type="transmembrane region" description="Helical" evidence="6">
    <location>
        <begin position="196"/>
        <end position="218"/>
    </location>
</feature>
<dbReference type="InterPro" id="IPR003838">
    <property type="entry name" value="ABC3_permease_C"/>
</dbReference>
<keyword evidence="6" id="KW-0813">Transport</keyword>
<dbReference type="PANTHER" id="PTHR46795:SF3">
    <property type="entry name" value="ABC TRANSPORTER PERMEASE"/>
    <property type="match status" value="1"/>
</dbReference>
<dbReference type="GO" id="GO:0055085">
    <property type="term" value="P:transmembrane transport"/>
    <property type="evidence" value="ECO:0007669"/>
    <property type="project" value="UniProtKB-UniRule"/>
</dbReference>
<feature type="transmembrane region" description="Helical" evidence="6">
    <location>
        <begin position="563"/>
        <end position="585"/>
    </location>
</feature>
<dbReference type="InterPro" id="IPR027022">
    <property type="entry name" value="ABC_permease_BceB-typ"/>
</dbReference>
<gene>
    <name evidence="8" type="ORF">BUY44_01280</name>
</gene>
<reference evidence="8 9" key="1">
    <citation type="journal article" date="2016" name="Front. Microbiol.">
        <title>Comprehensive Phylogenetic Analysis of Bovine Non-aureus Staphylococci Species Based on Whole-Genome Sequencing.</title>
        <authorList>
            <person name="Naushad S."/>
            <person name="Barkema H.W."/>
            <person name="Luby C."/>
            <person name="Condas L.A."/>
            <person name="Nobrega D.B."/>
            <person name="Carson D.A."/>
            <person name="De Buck J."/>
        </authorList>
    </citation>
    <scope>NUCLEOTIDE SEQUENCE [LARGE SCALE GENOMIC DNA]</scope>
    <source>
        <strain evidence="8 9">SNUC 761</strain>
    </source>
</reference>
<keyword evidence="4 6" id="KW-1133">Transmembrane helix</keyword>
<feature type="transmembrane region" description="Helical" evidence="6">
    <location>
        <begin position="230"/>
        <end position="251"/>
    </location>
</feature>
<evidence type="ECO:0000256" key="3">
    <source>
        <dbReference type="ARBA" id="ARBA00022692"/>
    </source>
</evidence>
<feature type="transmembrane region" description="Helical" evidence="6">
    <location>
        <begin position="597"/>
        <end position="617"/>
    </location>
</feature>
<accession>A0A2T4KKA4</accession>
<evidence type="ECO:0000256" key="2">
    <source>
        <dbReference type="ARBA" id="ARBA00022475"/>
    </source>
</evidence>
<feature type="transmembrane region" description="Helical" evidence="6">
    <location>
        <begin position="20"/>
        <end position="40"/>
    </location>
</feature>
<evidence type="ECO:0000256" key="4">
    <source>
        <dbReference type="ARBA" id="ARBA00022989"/>
    </source>
</evidence>
<feature type="domain" description="ABC3 transporter permease C-terminal" evidence="7">
    <location>
        <begin position="61"/>
        <end position="170"/>
    </location>
</feature>
<dbReference type="Pfam" id="PF02687">
    <property type="entry name" value="FtsX"/>
    <property type="match status" value="1"/>
</dbReference>
<sequence length="627" mass="70331">MTFNQITLKNLKSNFKNYALYLFSLILSIVLYFSFVTLQYTHSLNNGESPTIIRQGAKVGAVFLFVTIIIFLMYANHLFIKRRTREFALFQLIGLTRGNILRMLAIEQLTFFIVTGIFGILVGIVGSEILLNILVKMMHLSIHVSIGFELPALFQTIFMLVLAFMLIMFQNFLFLKRRTILSMMKDNAKSEATRARITPVELIAGVSGVVMIVLGYYISTEMFGKFEWLTMILISPFLILFLTVVGAYLFFRSSVSIIFKSLKKSKHGRVSITDVVFTSSIMHRMKKNAMSLTVIAVISAVTVTILCFGAISKSNTDFSLQASTPQDINFTKEKSAQKYEKLLAQHHIKYDLTTYENSNTAIKKNDVLKAKAGKTMQSAGMTIMADKNVTGNHAVLTNLQGPLTGLVDIHLDKDITLQGSKEKTFHVDKKNVNEVIPMTVSMGGPVLKISPENYNALKSQDQLTHHYGFNIKDHGKLNKAEILAKKVSPGVELKRNMKQTLDQSNGILMFVTSFLGLAFLIAAGCIIYIKQMDETEDEINNYRILRRLGFTHTDMLPGLALKILFNFGLPLIVALLHALFAAMAFMKLLGAFSSTPIIIVMVLYSLVYLIFAIISFVHANRIIKHSI</sequence>
<evidence type="ECO:0000256" key="5">
    <source>
        <dbReference type="ARBA" id="ARBA00023136"/>
    </source>
</evidence>
<feature type="transmembrane region" description="Helical" evidence="6">
    <location>
        <begin position="507"/>
        <end position="529"/>
    </location>
</feature>
<evidence type="ECO:0000259" key="7">
    <source>
        <dbReference type="Pfam" id="PF02687"/>
    </source>
</evidence>
<organism evidence="8 9">
    <name type="scientific">Staphylococcus devriesei</name>
    <dbReference type="NCBI Taxonomy" id="586733"/>
    <lineage>
        <taxon>Bacteria</taxon>
        <taxon>Bacillati</taxon>
        <taxon>Bacillota</taxon>
        <taxon>Bacilli</taxon>
        <taxon>Bacillales</taxon>
        <taxon>Staphylococcaceae</taxon>
        <taxon>Staphylococcus</taxon>
    </lineage>
</organism>
<proteinExistence type="inferred from homology"/>
<keyword evidence="5 6" id="KW-0472">Membrane</keyword>
<dbReference type="AlphaFoldDB" id="A0A2T4KKA4"/>
<dbReference type="PANTHER" id="PTHR46795">
    <property type="entry name" value="ABC TRANSPORTER PERMEASE-RELATED-RELATED"/>
    <property type="match status" value="1"/>
</dbReference>
<dbReference type="Proteomes" id="UP000242547">
    <property type="component" value="Unassembled WGS sequence"/>
</dbReference>
<comment type="similarity">
    <text evidence="6">Belongs to the ABC-4 integral membrane protein family.</text>
</comment>
<evidence type="ECO:0000313" key="8">
    <source>
        <dbReference type="EMBL" id="PTE74494.1"/>
    </source>
</evidence>
<protein>
    <submittedName>
        <fullName evidence="8">Bacitracin ABC transporter permease</fullName>
    </submittedName>
</protein>
<dbReference type="RefSeq" id="WP_107505632.1">
    <property type="nucleotide sequence ID" value="NZ_JAHCOY010000004.1"/>
</dbReference>
<name>A0A2T4KKA4_9STAP</name>
<feature type="transmembrane region" description="Helical" evidence="6">
    <location>
        <begin position="109"/>
        <end position="133"/>
    </location>
</feature>
<comment type="caution">
    <text evidence="8">The sequence shown here is derived from an EMBL/GenBank/DDBJ whole genome shotgun (WGS) entry which is preliminary data.</text>
</comment>
<dbReference type="InterPro" id="IPR052536">
    <property type="entry name" value="ABC-4_Integral_Memb_Prot"/>
</dbReference>
<evidence type="ECO:0000256" key="6">
    <source>
        <dbReference type="PIRNR" id="PIRNR018968"/>
    </source>
</evidence>
<keyword evidence="3 6" id="KW-0812">Transmembrane</keyword>